<keyword evidence="3" id="KW-0862">Zinc</keyword>
<dbReference type="EMBL" id="MBAD02001861">
    <property type="protein sequence ID" value="RLN51435.1"/>
    <property type="molecule type" value="Genomic_DNA"/>
</dbReference>
<comment type="caution">
    <text evidence="8">The sequence shown here is derived from an EMBL/GenBank/DDBJ whole genome shotgun (WGS) entry which is preliminary data.</text>
</comment>
<name>A0A3F2RL05_9STRA</name>
<evidence type="ECO:0000256" key="3">
    <source>
        <dbReference type="ARBA" id="ARBA00022833"/>
    </source>
</evidence>
<dbReference type="InterPro" id="IPR000306">
    <property type="entry name" value="Znf_FYVE"/>
</dbReference>
<evidence type="ECO:0000256" key="4">
    <source>
        <dbReference type="PROSITE-ProRule" id="PRU00091"/>
    </source>
</evidence>
<sequence>MEFPLKTDFFPQVRLTAEERRRYVRNGERNLAASSNNGSTSPSSNSQAFTTIKWAAFDDGKALNTAGSSIGTDYCFLEHSGIHCTGTTNGGNSDSSEPELYGFCIQESIAREREVPSLAGIGLSRGHFHRTGILILPTDRSDVVQITSILQMRMVEGSTLVGRLDLFLERRRLNTLELMARADWVTDDARKACAVCVKPFMLRRRKHHCRHCGEVVCASCAPTREVDVDTATTDTTCIQVRICTACVVKARARSQTTGGVINASSSVDHEDAAVSGTPCEVIHTPDGEAPMGNDGSQRVRHSDDEGAMDVDFINNSEHFTLLCPETLRRRWRTRTSSHVRQDAGEKSHLSVRARASNISFISAFSNSTMLDDEEEYAQQPEYHDPQELEHEGIGAGERSESQAELIALQEQVEGLHRSLAAATYQLNSIHSRRASRRPQPQADPVVARHQATYGLLVEELHEIMGLPRPGREH</sequence>
<dbReference type="EMBL" id="MBDO02000220">
    <property type="protein sequence ID" value="RLN59525.1"/>
    <property type="molecule type" value="Genomic_DNA"/>
</dbReference>
<gene>
    <name evidence="7" type="ORF">BBJ29_009248</name>
    <name evidence="8" type="ORF">BBP00_00006445</name>
</gene>
<proteinExistence type="predicted"/>
<dbReference type="AlphaFoldDB" id="A0A3F2RL05"/>
<evidence type="ECO:0000256" key="5">
    <source>
        <dbReference type="SAM" id="MobiDB-lite"/>
    </source>
</evidence>
<dbReference type="Proteomes" id="UP000277300">
    <property type="component" value="Unassembled WGS sequence"/>
</dbReference>
<feature type="compositionally biased region" description="Basic and acidic residues" evidence="5">
    <location>
        <begin position="381"/>
        <end position="401"/>
    </location>
</feature>
<dbReference type="SMART" id="SM00064">
    <property type="entry name" value="FYVE"/>
    <property type="match status" value="1"/>
</dbReference>
<dbReference type="PANTHER" id="PTHR43102:SF2">
    <property type="entry name" value="GAF DOMAIN-CONTAINING PROTEIN"/>
    <property type="match status" value="1"/>
</dbReference>
<dbReference type="InterPro" id="IPR017455">
    <property type="entry name" value="Znf_FYVE-rel"/>
</dbReference>
<evidence type="ECO:0000259" key="6">
    <source>
        <dbReference type="PROSITE" id="PS50178"/>
    </source>
</evidence>
<accession>A0A3F2RL05</accession>
<feature type="domain" description="FYVE-type" evidence="6">
    <location>
        <begin position="187"/>
        <end position="251"/>
    </location>
</feature>
<dbReference type="GO" id="GO:0008270">
    <property type="term" value="F:zinc ion binding"/>
    <property type="evidence" value="ECO:0007669"/>
    <property type="project" value="UniProtKB-KW"/>
</dbReference>
<evidence type="ECO:0000256" key="1">
    <source>
        <dbReference type="ARBA" id="ARBA00022723"/>
    </source>
</evidence>
<dbReference type="InterPro" id="IPR013083">
    <property type="entry name" value="Znf_RING/FYVE/PHD"/>
</dbReference>
<keyword evidence="1" id="KW-0479">Metal-binding</keyword>
<dbReference type="SUPFAM" id="SSF57903">
    <property type="entry name" value="FYVE/PHD zinc finger"/>
    <property type="match status" value="1"/>
</dbReference>
<evidence type="ECO:0000313" key="9">
    <source>
        <dbReference type="Proteomes" id="UP000277300"/>
    </source>
</evidence>
<keyword evidence="2 4" id="KW-0863">Zinc-finger</keyword>
<dbReference type="OrthoDB" id="10018316at2759"/>
<dbReference type="InterPro" id="IPR011011">
    <property type="entry name" value="Znf_FYVE_PHD"/>
</dbReference>
<evidence type="ECO:0000313" key="10">
    <source>
        <dbReference type="Proteomes" id="UP000284657"/>
    </source>
</evidence>
<organism evidence="8 9">
    <name type="scientific">Phytophthora kernoviae</name>
    <dbReference type="NCBI Taxonomy" id="325452"/>
    <lineage>
        <taxon>Eukaryota</taxon>
        <taxon>Sar</taxon>
        <taxon>Stramenopiles</taxon>
        <taxon>Oomycota</taxon>
        <taxon>Peronosporomycetes</taxon>
        <taxon>Peronosporales</taxon>
        <taxon>Peronosporaceae</taxon>
        <taxon>Phytophthora</taxon>
    </lineage>
</organism>
<feature type="region of interest" description="Disordered" evidence="5">
    <location>
        <begin position="373"/>
        <end position="401"/>
    </location>
</feature>
<dbReference type="PANTHER" id="PTHR43102">
    <property type="entry name" value="SLR1143 PROTEIN"/>
    <property type="match status" value="1"/>
</dbReference>
<evidence type="ECO:0000256" key="2">
    <source>
        <dbReference type="ARBA" id="ARBA00022771"/>
    </source>
</evidence>
<protein>
    <recommendedName>
        <fullName evidence="6">FYVE-type domain-containing protein</fullName>
    </recommendedName>
</protein>
<dbReference type="Gene3D" id="3.30.40.10">
    <property type="entry name" value="Zinc/RING finger domain, C3HC4 (zinc finger)"/>
    <property type="match status" value="1"/>
</dbReference>
<reference evidence="9 10" key="1">
    <citation type="submission" date="2018-07" db="EMBL/GenBank/DDBJ databases">
        <title>Genome sequencing of oomycete isolates from Chile give support for New Zealand origin for Phytophthora kernoviae and make available the first Nothophytophthora sp. genome.</title>
        <authorList>
            <person name="Studholme D.J."/>
            <person name="Sanfuentes E."/>
            <person name="Panda P."/>
            <person name="Hill R."/>
            <person name="Sambles C."/>
            <person name="Grant M."/>
            <person name="Williams N.M."/>
            <person name="Mcdougal R.L."/>
        </authorList>
    </citation>
    <scope>NUCLEOTIDE SEQUENCE [LARGE SCALE GENOMIC DNA]</scope>
    <source>
        <strain evidence="8">Chile6</strain>
        <strain evidence="7">Chile7</strain>
    </source>
</reference>
<dbReference type="PROSITE" id="PS50178">
    <property type="entry name" value="ZF_FYVE"/>
    <property type="match status" value="1"/>
</dbReference>
<dbReference type="Proteomes" id="UP000284657">
    <property type="component" value="Unassembled WGS sequence"/>
</dbReference>
<evidence type="ECO:0000313" key="8">
    <source>
        <dbReference type="EMBL" id="RLN59525.1"/>
    </source>
</evidence>
<dbReference type="Pfam" id="PF01363">
    <property type="entry name" value="FYVE"/>
    <property type="match status" value="1"/>
</dbReference>
<evidence type="ECO:0000313" key="7">
    <source>
        <dbReference type="EMBL" id="RLN51435.1"/>
    </source>
</evidence>